<feature type="region of interest" description="Disordered" evidence="1">
    <location>
        <begin position="57"/>
        <end position="141"/>
    </location>
</feature>
<protein>
    <submittedName>
        <fullName evidence="2">TraK oriT-binding protein</fullName>
    </submittedName>
</protein>
<accession>A0A081B676</accession>
<dbReference type="eggNOG" id="ENOG502ZNVG">
    <property type="taxonomic scope" value="Bacteria"/>
</dbReference>
<keyword evidence="3" id="KW-1185">Reference proteome</keyword>
<evidence type="ECO:0000313" key="2">
    <source>
        <dbReference type="EMBL" id="GAK43544.1"/>
    </source>
</evidence>
<proteinExistence type="predicted"/>
<reference evidence="2 3" key="1">
    <citation type="submission" date="2014-07" db="EMBL/GenBank/DDBJ databases">
        <title>Tepidicaulis marinum gen. nov., sp. nov., a novel marine bacterium denitrifying nitrate to nitrous oxide strictly under microaerobic conditions.</title>
        <authorList>
            <person name="Takeuchi M."/>
            <person name="Yamagishi T."/>
            <person name="Kamagata Y."/>
            <person name="Oshima K."/>
            <person name="Hattori M."/>
            <person name="Katayama T."/>
            <person name="Hanada S."/>
            <person name="Tamaki H."/>
            <person name="Marumo K."/>
            <person name="Maeda H."/>
            <person name="Nedachi M."/>
            <person name="Iwasaki W."/>
            <person name="Suwa Y."/>
            <person name="Sakata S."/>
        </authorList>
    </citation>
    <scope>NUCLEOTIDE SEQUENCE [LARGE SCALE GENOMIC DNA]</scope>
    <source>
        <strain evidence="2 3">MA2</strain>
    </source>
</reference>
<dbReference type="AlphaFoldDB" id="A0A081B676"/>
<evidence type="ECO:0000256" key="1">
    <source>
        <dbReference type="SAM" id="MobiDB-lite"/>
    </source>
</evidence>
<feature type="compositionally biased region" description="Low complexity" evidence="1">
    <location>
        <begin position="68"/>
        <end position="83"/>
    </location>
</feature>
<dbReference type="Proteomes" id="UP000028702">
    <property type="component" value="Unassembled WGS sequence"/>
</dbReference>
<dbReference type="STRING" id="1333998.M2A_0043"/>
<name>A0A081B676_9HYPH</name>
<dbReference type="EMBL" id="BBIO01000001">
    <property type="protein sequence ID" value="GAK43544.1"/>
    <property type="molecule type" value="Genomic_DNA"/>
</dbReference>
<sequence length="141" mass="15368">MSMEWGQARVQIAALRDEIVERLEAGQTVKRIYEELKEVGRVSMTLRAFYVSVNRFRSEASQSTSPNQQRSASTTRQARSSENPPKPSHPSSSDKDADPVRATASLSGLRFDGPRSTPSSAPRIDDDLWGGSSVKTPGGSS</sequence>
<organism evidence="2 3">
    <name type="scientific">Tepidicaulis marinus</name>
    <dbReference type="NCBI Taxonomy" id="1333998"/>
    <lineage>
        <taxon>Bacteria</taxon>
        <taxon>Pseudomonadati</taxon>
        <taxon>Pseudomonadota</taxon>
        <taxon>Alphaproteobacteria</taxon>
        <taxon>Hyphomicrobiales</taxon>
        <taxon>Parvibaculaceae</taxon>
        <taxon>Tepidicaulis</taxon>
    </lineage>
</organism>
<evidence type="ECO:0000313" key="3">
    <source>
        <dbReference type="Proteomes" id="UP000028702"/>
    </source>
</evidence>
<comment type="caution">
    <text evidence="2">The sequence shown here is derived from an EMBL/GenBank/DDBJ whole genome shotgun (WGS) entry which is preliminary data.</text>
</comment>
<gene>
    <name evidence="2" type="ORF">M2A_0043</name>
</gene>